<evidence type="ECO:0000313" key="3">
    <source>
        <dbReference type="EMBL" id="OWP63021.1"/>
    </source>
</evidence>
<keyword evidence="4" id="KW-1185">Reference proteome</keyword>
<dbReference type="InterPro" id="IPR007055">
    <property type="entry name" value="BON_dom"/>
</dbReference>
<proteinExistence type="predicted"/>
<dbReference type="Pfam" id="PF04972">
    <property type="entry name" value="BON"/>
    <property type="match status" value="1"/>
</dbReference>
<dbReference type="AlphaFoldDB" id="A0A246FKF2"/>
<feature type="domain" description="BON" evidence="2">
    <location>
        <begin position="4"/>
        <end position="61"/>
    </location>
</feature>
<dbReference type="Proteomes" id="UP000197277">
    <property type="component" value="Unassembled WGS sequence"/>
</dbReference>
<gene>
    <name evidence="3" type="ORF">CDA63_10810</name>
</gene>
<organism evidence="3 4">
    <name type="scientific">Hymenobacter amundsenii</name>
    <dbReference type="NCBI Taxonomy" id="2006685"/>
    <lineage>
        <taxon>Bacteria</taxon>
        <taxon>Pseudomonadati</taxon>
        <taxon>Bacteroidota</taxon>
        <taxon>Cytophagia</taxon>
        <taxon>Cytophagales</taxon>
        <taxon>Hymenobacteraceae</taxon>
        <taxon>Hymenobacter</taxon>
    </lineage>
</organism>
<feature type="region of interest" description="Disordered" evidence="1">
    <location>
        <begin position="62"/>
        <end position="86"/>
    </location>
</feature>
<dbReference type="OrthoDB" id="863206at2"/>
<sequence>MPRIRQRHFWSGSLHDQDIEVQVRYGRATLTGTVDTWPERQQAALEVYEAGARDVNNHLRVPDPAETATSKPLTTEPEALPADAHH</sequence>
<protein>
    <recommendedName>
        <fullName evidence="2">BON domain-containing protein</fullName>
    </recommendedName>
</protein>
<evidence type="ECO:0000256" key="1">
    <source>
        <dbReference type="SAM" id="MobiDB-lite"/>
    </source>
</evidence>
<reference evidence="3 4" key="1">
    <citation type="submission" date="2017-06" db="EMBL/GenBank/DDBJ databases">
        <title>Hymenobacter amundsenii sp. nov. isolated from regoliths in Antarctica.</title>
        <authorList>
            <person name="Sedlacek I."/>
            <person name="Kralova S."/>
            <person name="Pantucek R."/>
            <person name="Svec P."/>
            <person name="Holochova P."/>
            <person name="Stankova E."/>
            <person name="Vrbovska V."/>
            <person name="Busse H.-J."/>
        </authorList>
    </citation>
    <scope>NUCLEOTIDE SEQUENCE [LARGE SCALE GENOMIC DNA]</scope>
    <source>
        <strain evidence="3 4">CCM 8682</strain>
    </source>
</reference>
<name>A0A246FKF2_9BACT</name>
<evidence type="ECO:0000313" key="4">
    <source>
        <dbReference type="Proteomes" id="UP000197277"/>
    </source>
</evidence>
<comment type="caution">
    <text evidence="3">The sequence shown here is derived from an EMBL/GenBank/DDBJ whole genome shotgun (WGS) entry which is preliminary data.</text>
</comment>
<dbReference type="Gene3D" id="3.30.1340.30">
    <property type="match status" value="1"/>
</dbReference>
<evidence type="ECO:0000259" key="2">
    <source>
        <dbReference type="Pfam" id="PF04972"/>
    </source>
</evidence>
<accession>A0A246FKF2</accession>
<dbReference type="EMBL" id="NIRR01000016">
    <property type="protein sequence ID" value="OWP63021.1"/>
    <property type="molecule type" value="Genomic_DNA"/>
</dbReference>